<accession>K0TMQ1</accession>
<protein>
    <submittedName>
        <fullName evidence="3">Uncharacterized protein</fullName>
    </submittedName>
</protein>
<feature type="compositionally biased region" description="Polar residues" evidence="2">
    <location>
        <begin position="264"/>
        <end position="289"/>
    </location>
</feature>
<evidence type="ECO:0000256" key="2">
    <source>
        <dbReference type="SAM" id="MobiDB-lite"/>
    </source>
</evidence>
<gene>
    <name evidence="3" type="ORF">THAOC_01816</name>
</gene>
<organism evidence="3 4">
    <name type="scientific">Thalassiosira oceanica</name>
    <name type="common">Marine diatom</name>
    <dbReference type="NCBI Taxonomy" id="159749"/>
    <lineage>
        <taxon>Eukaryota</taxon>
        <taxon>Sar</taxon>
        <taxon>Stramenopiles</taxon>
        <taxon>Ochrophyta</taxon>
        <taxon>Bacillariophyta</taxon>
        <taxon>Coscinodiscophyceae</taxon>
        <taxon>Thalassiosirophycidae</taxon>
        <taxon>Thalassiosirales</taxon>
        <taxon>Thalassiosiraceae</taxon>
        <taxon>Thalassiosira</taxon>
    </lineage>
</organism>
<dbReference type="Proteomes" id="UP000266841">
    <property type="component" value="Unassembled WGS sequence"/>
</dbReference>
<name>K0TMQ1_THAOC</name>
<feature type="compositionally biased region" description="Basic and acidic residues" evidence="2">
    <location>
        <begin position="204"/>
        <end position="241"/>
    </location>
</feature>
<evidence type="ECO:0000256" key="1">
    <source>
        <dbReference type="SAM" id="Coils"/>
    </source>
</evidence>
<feature type="non-terminal residue" evidence="3">
    <location>
        <position position="1"/>
    </location>
</feature>
<comment type="caution">
    <text evidence="3">The sequence shown here is derived from an EMBL/GenBank/DDBJ whole genome shotgun (WGS) entry which is preliminary data.</text>
</comment>
<dbReference type="EMBL" id="AGNL01002170">
    <property type="protein sequence ID" value="EJK76421.1"/>
    <property type="molecule type" value="Genomic_DNA"/>
</dbReference>
<evidence type="ECO:0000313" key="3">
    <source>
        <dbReference type="EMBL" id="EJK76421.1"/>
    </source>
</evidence>
<proteinExistence type="predicted"/>
<sequence length="405" mass="45916">LVSSTTLKALDTFVNRHYIDVTIVWPRAMPDLRRRWTNKKKQPAIDREIESGVDHMFREEEDVVSTTVGHTKEEDAVESVSGKNAELASENERLRAELVNLSLSRENKKLRAEIARLKVNYRAVEKKPPVRAQSNFGLLLDSCTMCRFPPAGHDTRDDAATLNSMVRDEFVLVRDVPPCDDVSTDSWVREVRFSDGTNRGCLRSKSERESRGRSRSRERGQLAKFDRRARSKEKVHFERNARQRGAIALPDCADPREPERETTIQKNCSAVEGQISTSRETAPKNTNLQPRKGRSPSRERGSTSVNSAYLQLHSRGRSRSRTRCDAERSLSRGRSRSKTRFSDAKTIISRSRRTTKSVKSDRSGVNLAKAIKRDFQSNALGRIDKIAARMSTANDNAELAKLESF</sequence>
<feature type="region of interest" description="Disordered" evidence="2">
    <location>
        <begin position="198"/>
        <end position="363"/>
    </location>
</feature>
<keyword evidence="4" id="KW-1185">Reference proteome</keyword>
<dbReference type="AlphaFoldDB" id="K0TMQ1"/>
<keyword evidence="1" id="KW-0175">Coiled coil</keyword>
<reference evidence="3 4" key="1">
    <citation type="journal article" date="2012" name="Genome Biol.">
        <title>Genome and low-iron response of an oceanic diatom adapted to chronic iron limitation.</title>
        <authorList>
            <person name="Lommer M."/>
            <person name="Specht M."/>
            <person name="Roy A.S."/>
            <person name="Kraemer L."/>
            <person name="Andreson R."/>
            <person name="Gutowska M.A."/>
            <person name="Wolf J."/>
            <person name="Bergner S.V."/>
            <person name="Schilhabel M.B."/>
            <person name="Klostermeier U.C."/>
            <person name="Beiko R.G."/>
            <person name="Rosenstiel P."/>
            <person name="Hippler M."/>
            <person name="Laroche J."/>
        </authorList>
    </citation>
    <scope>NUCLEOTIDE SEQUENCE [LARGE SCALE GENOMIC DNA]</scope>
    <source>
        <strain evidence="3 4">CCMP1005</strain>
    </source>
</reference>
<feature type="compositionally biased region" description="Basic and acidic residues" evidence="2">
    <location>
        <begin position="253"/>
        <end position="263"/>
    </location>
</feature>
<feature type="coiled-coil region" evidence="1">
    <location>
        <begin position="77"/>
        <end position="127"/>
    </location>
</feature>
<evidence type="ECO:0000313" key="4">
    <source>
        <dbReference type="Proteomes" id="UP000266841"/>
    </source>
</evidence>